<name>A0ABP7J930_9PSEU</name>
<keyword evidence="5" id="KW-1185">Reference proteome</keyword>
<reference evidence="5" key="1">
    <citation type="journal article" date="2019" name="Int. J. Syst. Evol. Microbiol.">
        <title>The Global Catalogue of Microorganisms (GCM) 10K type strain sequencing project: providing services to taxonomists for standard genome sequencing and annotation.</title>
        <authorList>
            <consortium name="The Broad Institute Genomics Platform"/>
            <consortium name="The Broad Institute Genome Sequencing Center for Infectious Disease"/>
            <person name="Wu L."/>
            <person name="Ma J."/>
        </authorList>
    </citation>
    <scope>NUCLEOTIDE SEQUENCE [LARGE SCALE GENOMIC DNA]</scope>
    <source>
        <strain evidence="5">JCM 17017</strain>
    </source>
</reference>
<dbReference type="EMBL" id="BAABCM010000011">
    <property type="protein sequence ID" value="GAA3837747.1"/>
    <property type="molecule type" value="Genomic_DNA"/>
</dbReference>
<dbReference type="InterPro" id="IPR013107">
    <property type="entry name" value="Acyl-CoA_DH_C"/>
</dbReference>
<evidence type="ECO:0000259" key="3">
    <source>
        <dbReference type="Pfam" id="PF08028"/>
    </source>
</evidence>
<dbReference type="InterPro" id="IPR046373">
    <property type="entry name" value="Acyl-CoA_Oxase/DH_mid-dom_sf"/>
</dbReference>
<organism evidence="4 5">
    <name type="scientific">Amycolatopsis tucumanensis</name>
    <dbReference type="NCBI Taxonomy" id="401106"/>
    <lineage>
        <taxon>Bacteria</taxon>
        <taxon>Bacillati</taxon>
        <taxon>Actinomycetota</taxon>
        <taxon>Actinomycetes</taxon>
        <taxon>Pseudonocardiales</taxon>
        <taxon>Pseudonocardiaceae</taxon>
        <taxon>Amycolatopsis</taxon>
    </lineage>
</organism>
<evidence type="ECO:0000313" key="4">
    <source>
        <dbReference type="EMBL" id="GAA3837747.1"/>
    </source>
</evidence>
<feature type="domain" description="Acyl-CoA dehydrogenase C-terminal" evidence="3">
    <location>
        <begin position="240"/>
        <end position="366"/>
    </location>
</feature>
<protein>
    <submittedName>
        <fullName evidence="4">Acyl-CoA dehydrogenase</fullName>
    </submittedName>
</protein>
<dbReference type="InterPro" id="IPR013786">
    <property type="entry name" value="AcylCoA_DH/ox_N"/>
</dbReference>
<dbReference type="Gene3D" id="2.40.110.10">
    <property type="entry name" value="Butyryl-CoA Dehydrogenase, subunit A, domain 2"/>
    <property type="match status" value="1"/>
</dbReference>
<dbReference type="Gene3D" id="1.20.140.10">
    <property type="entry name" value="Butyryl-CoA Dehydrogenase, subunit A, domain 3"/>
    <property type="match status" value="1"/>
</dbReference>
<dbReference type="InterPro" id="IPR036250">
    <property type="entry name" value="AcylCo_DH-like_C"/>
</dbReference>
<evidence type="ECO:0000259" key="2">
    <source>
        <dbReference type="Pfam" id="PF02771"/>
    </source>
</evidence>
<evidence type="ECO:0000313" key="5">
    <source>
        <dbReference type="Proteomes" id="UP001501624"/>
    </source>
</evidence>
<dbReference type="PIRSF" id="PIRSF016578">
    <property type="entry name" value="HsaA"/>
    <property type="match status" value="1"/>
</dbReference>
<comment type="caution">
    <text evidence="4">The sequence shown here is derived from an EMBL/GenBank/DDBJ whole genome shotgun (WGS) entry which is preliminary data.</text>
</comment>
<dbReference type="SUPFAM" id="SSF47203">
    <property type="entry name" value="Acyl-CoA dehydrogenase C-terminal domain-like"/>
    <property type="match status" value="1"/>
</dbReference>
<dbReference type="InterPro" id="IPR037069">
    <property type="entry name" value="AcylCoA_DH/ox_N_sf"/>
</dbReference>
<feature type="domain" description="Acyl-CoA dehydrogenase/oxidase N-terminal" evidence="2">
    <location>
        <begin position="25"/>
        <end position="104"/>
    </location>
</feature>
<dbReference type="PANTHER" id="PTHR43884:SF25">
    <property type="entry name" value="ACYL-COA DEHYDROGENASE YDBM-RELATED"/>
    <property type="match status" value="1"/>
</dbReference>
<dbReference type="Gene3D" id="1.10.540.10">
    <property type="entry name" value="Acyl-CoA dehydrogenase/oxidase, N-terminal domain"/>
    <property type="match status" value="1"/>
</dbReference>
<sequence>MAAMSDNTSGETRALALPTLLRGAIEAARDEAEKLGHLPDHLVAELRASGAFSLLTPAAYGGLEVPVTTALAVYEHFARIDPATAWVVWNANFGFTAAMLSEAGAAKIWTGGGEPVFANAGQPGTAVAVEGGYRLSGRWRIVSGVDHAEWFVPLGVVMDGEQPAMTEAGKPDVRLFHISRDQLKIEHTWNVSGMRATGSHGVVVEDAFVPAELTANIDTPLRLDRPIYRINPVLLVFAGCTAIALGTVQQAIDELVALAPGKTTAFGGLLAEQPRVQELLARHETAVRAARLFLFDVTRRIDDTAGRGAPVTLDLHADLHSAMAHAAAVAREALVAVYELGSSTSLYLGNRLERLHRDGMVALQHVNQAPEFFGGSGRVRLGLDHGLPLF</sequence>
<dbReference type="InterPro" id="IPR009100">
    <property type="entry name" value="AcylCoA_DH/oxidase_NM_dom_sf"/>
</dbReference>
<dbReference type="Pfam" id="PF08028">
    <property type="entry name" value="Acyl-CoA_dh_2"/>
    <property type="match status" value="1"/>
</dbReference>
<dbReference type="Pfam" id="PF02771">
    <property type="entry name" value="Acyl-CoA_dh_N"/>
    <property type="match status" value="1"/>
</dbReference>
<gene>
    <name evidence="4" type="ORF">GCM10022380_64840</name>
</gene>
<evidence type="ECO:0000256" key="1">
    <source>
        <dbReference type="ARBA" id="ARBA00023002"/>
    </source>
</evidence>
<keyword evidence="1" id="KW-0560">Oxidoreductase</keyword>
<proteinExistence type="predicted"/>
<dbReference type="PANTHER" id="PTHR43884">
    <property type="entry name" value="ACYL-COA DEHYDROGENASE"/>
    <property type="match status" value="1"/>
</dbReference>
<dbReference type="SUPFAM" id="SSF56645">
    <property type="entry name" value="Acyl-CoA dehydrogenase NM domain-like"/>
    <property type="match status" value="1"/>
</dbReference>
<accession>A0ABP7J930</accession>
<dbReference type="Proteomes" id="UP001501624">
    <property type="component" value="Unassembled WGS sequence"/>
</dbReference>